<keyword evidence="1" id="KW-0732">Signal</keyword>
<dbReference type="Proteomes" id="UP000428803">
    <property type="component" value="Chromosome"/>
</dbReference>
<dbReference type="RefSeq" id="WP_158899255.1">
    <property type="nucleotide sequence ID" value="NZ_CP035733.1"/>
</dbReference>
<evidence type="ECO:0000313" key="2">
    <source>
        <dbReference type="EMBL" id="QGY80235.1"/>
    </source>
</evidence>
<sequence>MKKFFAPVLIGAALFAAAPALAQGLGHTWIMRGQVIAVEPTGLVICIGKSDGAQPGQVLDVYRAKYHPHGTKSNLPNYTRVKVGSVTISEVIDDHFARAQITDGKLEKHDIVELRKN</sequence>
<gene>
    <name evidence="2" type="ORF">EUU25_06165</name>
</gene>
<dbReference type="EMBL" id="CP035733">
    <property type="protein sequence ID" value="QGY80235.1"/>
    <property type="molecule type" value="Genomic_DNA"/>
</dbReference>
<accession>A0A6I6L3B4</accession>
<dbReference type="OrthoDB" id="7188564at2"/>
<feature type="signal peptide" evidence="1">
    <location>
        <begin position="1"/>
        <end position="22"/>
    </location>
</feature>
<proteinExistence type="predicted"/>
<evidence type="ECO:0000256" key="1">
    <source>
        <dbReference type="SAM" id="SignalP"/>
    </source>
</evidence>
<protein>
    <recommendedName>
        <fullName evidence="4">DUF5666 domain-containing protein</fullName>
    </recommendedName>
</protein>
<name>A0A6I6L3B4_9SPHN</name>
<dbReference type="KEGG" id="slaa:EUU25_06165"/>
<keyword evidence="3" id="KW-1185">Reference proteome</keyword>
<reference evidence="3" key="1">
    <citation type="submission" date="2019-01" db="EMBL/GenBank/DDBJ databases">
        <title>Sphingorhabdus lacus sp.nov., isolated from an oligotrophic freshwater lake.</title>
        <authorList>
            <person name="Park M."/>
        </authorList>
    </citation>
    <scope>NUCLEOTIDE SEQUENCE [LARGE SCALE GENOMIC DNA]</scope>
    <source>
        <strain evidence="3">IMCC1753</strain>
    </source>
</reference>
<feature type="chain" id="PRO_5026056708" description="DUF5666 domain-containing protein" evidence="1">
    <location>
        <begin position="23"/>
        <end position="117"/>
    </location>
</feature>
<organism evidence="2 3">
    <name type="scientific">Sphingorhabdus lacus</name>
    <dbReference type="NCBI Taxonomy" id="392610"/>
    <lineage>
        <taxon>Bacteria</taxon>
        <taxon>Pseudomonadati</taxon>
        <taxon>Pseudomonadota</taxon>
        <taxon>Alphaproteobacteria</taxon>
        <taxon>Sphingomonadales</taxon>
        <taxon>Sphingomonadaceae</taxon>
        <taxon>Sphingorhabdus</taxon>
    </lineage>
</organism>
<evidence type="ECO:0008006" key="4">
    <source>
        <dbReference type="Google" id="ProtNLM"/>
    </source>
</evidence>
<dbReference type="AlphaFoldDB" id="A0A6I6L3B4"/>
<evidence type="ECO:0000313" key="3">
    <source>
        <dbReference type="Proteomes" id="UP000428803"/>
    </source>
</evidence>